<keyword evidence="4 7" id="KW-1133">Transmembrane helix</keyword>
<gene>
    <name evidence="8" type="ORF">AB6A40_004020</name>
</gene>
<evidence type="ECO:0000256" key="1">
    <source>
        <dbReference type="ARBA" id="ARBA00004141"/>
    </source>
</evidence>
<feature type="region of interest" description="Disordered" evidence="6">
    <location>
        <begin position="23"/>
        <end position="47"/>
    </location>
</feature>
<comment type="caution">
    <text evidence="8">The sequence shown here is derived from an EMBL/GenBank/DDBJ whole genome shotgun (WGS) entry which is preliminary data.</text>
</comment>
<dbReference type="InterPro" id="IPR018787">
    <property type="entry name" value="DUF2371_TMEM200"/>
</dbReference>
<evidence type="ECO:0000256" key="4">
    <source>
        <dbReference type="ARBA" id="ARBA00022989"/>
    </source>
</evidence>
<feature type="compositionally biased region" description="Low complexity" evidence="6">
    <location>
        <begin position="370"/>
        <end position="382"/>
    </location>
</feature>
<evidence type="ECO:0000313" key="8">
    <source>
        <dbReference type="EMBL" id="MFH4977311.1"/>
    </source>
</evidence>
<name>A0ABD6EDL9_9BILA</name>
<feature type="transmembrane region" description="Helical" evidence="7">
    <location>
        <begin position="119"/>
        <end position="140"/>
    </location>
</feature>
<evidence type="ECO:0000256" key="3">
    <source>
        <dbReference type="ARBA" id="ARBA00022692"/>
    </source>
</evidence>
<organism evidence="8 9">
    <name type="scientific">Gnathostoma spinigerum</name>
    <dbReference type="NCBI Taxonomy" id="75299"/>
    <lineage>
        <taxon>Eukaryota</taxon>
        <taxon>Metazoa</taxon>
        <taxon>Ecdysozoa</taxon>
        <taxon>Nematoda</taxon>
        <taxon>Chromadorea</taxon>
        <taxon>Rhabditida</taxon>
        <taxon>Spirurina</taxon>
        <taxon>Gnathostomatomorpha</taxon>
        <taxon>Gnathostomatoidea</taxon>
        <taxon>Gnathostomatidae</taxon>
        <taxon>Gnathostoma</taxon>
    </lineage>
</organism>
<evidence type="ECO:0000256" key="5">
    <source>
        <dbReference type="ARBA" id="ARBA00023136"/>
    </source>
</evidence>
<dbReference type="AlphaFoldDB" id="A0ABD6EDL9"/>
<dbReference type="Pfam" id="PF10177">
    <property type="entry name" value="DUF2371"/>
    <property type="match status" value="1"/>
</dbReference>
<dbReference type="PANTHER" id="PTHR31815">
    <property type="entry name" value="AGAP005329-PA"/>
    <property type="match status" value="1"/>
</dbReference>
<proteinExistence type="inferred from homology"/>
<evidence type="ECO:0000313" key="9">
    <source>
        <dbReference type="Proteomes" id="UP001608902"/>
    </source>
</evidence>
<reference evidence="8 9" key="1">
    <citation type="submission" date="2024-08" db="EMBL/GenBank/DDBJ databases">
        <title>Gnathostoma spinigerum genome.</title>
        <authorList>
            <person name="Gonzalez-Bertolin B."/>
            <person name="Monzon S."/>
            <person name="Zaballos A."/>
            <person name="Jimenez P."/>
            <person name="Dekumyoy P."/>
            <person name="Varona S."/>
            <person name="Cuesta I."/>
            <person name="Sumanam S."/>
            <person name="Adisakwattana P."/>
            <person name="Gasser R.B."/>
            <person name="Hernandez-Gonzalez A."/>
            <person name="Young N.D."/>
            <person name="Perteguer M.J."/>
        </authorList>
    </citation>
    <scope>NUCLEOTIDE SEQUENCE [LARGE SCALE GENOMIC DNA]</scope>
    <source>
        <strain evidence="8">AL3</strain>
        <tissue evidence="8">Liver</tissue>
    </source>
</reference>
<dbReference type="GO" id="GO:0016020">
    <property type="term" value="C:membrane"/>
    <property type="evidence" value="ECO:0007669"/>
    <property type="project" value="UniProtKB-SubCell"/>
</dbReference>
<comment type="similarity">
    <text evidence="2">Belongs to the TMEM200 family.</text>
</comment>
<dbReference type="PANTHER" id="PTHR31815:SF1">
    <property type="entry name" value="TRANSMEMBRANE PROTEIN 200C"/>
    <property type="match status" value="1"/>
</dbReference>
<evidence type="ECO:0000256" key="6">
    <source>
        <dbReference type="SAM" id="MobiDB-lite"/>
    </source>
</evidence>
<feature type="region of interest" description="Disordered" evidence="6">
    <location>
        <begin position="391"/>
        <end position="410"/>
    </location>
</feature>
<protein>
    <recommendedName>
        <fullName evidence="10">Transmembrane protein 200A</fullName>
    </recommendedName>
</protein>
<feature type="region of interest" description="Disordered" evidence="6">
    <location>
        <begin position="329"/>
        <end position="382"/>
    </location>
</feature>
<feature type="transmembrane region" description="Helical" evidence="7">
    <location>
        <begin position="61"/>
        <end position="85"/>
    </location>
</feature>
<keyword evidence="3 7" id="KW-0812">Transmembrane</keyword>
<dbReference type="EMBL" id="JBGFUD010002204">
    <property type="protein sequence ID" value="MFH4977311.1"/>
    <property type="molecule type" value="Genomic_DNA"/>
</dbReference>
<dbReference type="Proteomes" id="UP001608902">
    <property type="component" value="Unassembled WGS sequence"/>
</dbReference>
<keyword evidence="5 7" id="KW-0472">Membrane</keyword>
<sequence>MLASRGVSLGLTRINLSNLSAIRKGQHQPGSRLPSAPKPTTTPSESSVVIKKSVDKKTLWAACRAVIFGTVVIVIGMLMTVVGYFDVDLSQVEKVNSITGAKETFIRWALKYQLKSLQYLGPILMGIGSFILIIACVITLESREKHAQVIQSESKKYWKDQNNANGQLRQPVKSNGDESVKLNIDERHRERPGNKVEQPSSTLLLSPRRAFASTSCIPQLMQTADSKNIYLRLVEEYFKSSDKSLSEYCELADEIRCDPSIDITQSNCRQIVAEVHKPPHSNHSSCTSFFDDIGGVSVVRSSDERSDCLSLLGKRNKNMKSLVDIVNRSPPLSDSSVRRTSRIYPPKWAESQPTLPTGTAPFARFDSDSRSTNSASSSTLSAGALINSSDVAHRATDDLTSKPTLLKRDS</sequence>
<evidence type="ECO:0000256" key="7">
    <source>
        <dbReference type="SAM" id="Phobius"/>
    </source>
</evidence>
<evidence type="ECO:0008006" key="10">
    <source>
        <dbReference type="Google" id="ProtNLM"/>
    </source>
</evidence>
<evidence type="ECO:0000256" key="2">
    <source>
        <dbReference type="ARBA" id="ARBA00005308"/>
    </source>
</evidence>
<keyword evidence="9" id="KW-1185">Reference proteome</keyword>
<accession>A0ABD6EDL9</accession>
<comment type="subcellular location">
    <subcellularLocation>
        <location evidence="1">Membrane</location>
        <topology evidence="1">Multi-pass membrane protein</topology>
    </subcellularLocation>
</comment>